<comment type="caution">
    <text evidence="3">The sequence shown here is derived from an EMBL/GenBank/DDBJ whole genome shotgun (WGS) entry which is preliminary data.</text>
</comment>
<dbReference type="InterPro" id="IPR002347">
    <property type="entry name" value="SDR_fam"/>
</dbReference>
<organism evidence="3 4">
    <name type="scientific">Capronia epimyces CBS 606.96</name>
    <dbReference type="NCBI Taxonomy" id="1182542"/>
    <lineage>
        <taxon>Eukaryota</taxon>
        <taxon>Fungi</taxon>
        <taxon>Dikarya</taxon>
        <taxon>Ascomycota</taxon>
        <taxon>Pezizomycotina</taxon>
        <taxon>Eurotiomycetes</taxon>
        <taxon>Chaetothyriomycetidae</taxon>
        <taxon>Chaetothyriales</taxon>
        <taxon>Herpotrichiellaceae</taxon>
        <taxon>Capronia</taxon>
    </lineage>
</organism>
<sequence length="277" mass="29169">MATTSVFDTGLGFEGSHVLVTGSSGAIGSVVVTAFLSTGAHVSAFDIRTPETAVEHVRLRTYQVDITNEASVEEAMEMARATFGVISTCIAAAGVDLSFAPHHSLADMPLQDWQRIMQVNVDGTFLTCRAWLRGIRSFATSQTKNISAVIFGSEAGRFGVPSCAAYAASKAAIQVGLVKSLARDVVSIDARCRVNAVAPGPVDTSQFRKECANDPTALWREAQATVALNKPIAVEAVARACLFLASDNFAGNITGQVLPVDSGKSGILFWLADGRDA</sequence>
<dbReference type="InterPro" id="IPR036291">
    <property type="entry name" value="NAD(P)-bd_dom_sf"/>
</dbReference>
<evidence type="ECO:0000313" key="3">
    <source>
        <dbReference type="EMBL" id="EXJ80049.1"/>
    </source>
</evidence>
<dbReference type="HOGENOM" id="CLU_010194_2_10_1"/>
<dbReference type="EMBL" id="AMGY01000007">
    <property type="protein sequence ID" value="EXJ80049.1"/>
    <property type="molecule type" value="Genomic_DNA"/>
</dbReference>
<comment type="similarity">
    <text evidence="1">Belongs to the short-chain dehydrogenases/reductases (SDR) family.</text>
</comment>
<dbReference type="RefSeq" id="XP_007736623.1">
    <property type="nucleotide sequence ID" value="XM_007738433.1"/>
</dbReference>
<keyword evidence="4" id="KW-1185">Reference proteome</keyword>
<dbReference type="eggNOG" id="KOG0725">
    <property type="taxonomic scope" value="Eukaryota"/>
</dbReference>
<gene>
    <name evidence="3" type="ORF">A1O3_08335</name>
</gene>
<dbReference type="Proteomes" id="UP000019478">
    <property type="component" value="Unassembled WGS sequence"/>
</dbReference>
<dbReference type="GO" id="GO:0016491">
    <property type="term" value="F:oxidoreductase activity"/>
    <property type="evidence" value="ECO:0007669"/>
    <property type="project" value="UniProtKB-KW"/>
</dbReference>
<dbReference type="Gene3D" id="3.40.50.720">
    <property type="entry name" value="NAD(P)-binding Rossmann-like Domain"/>
    <property type="match status" value="1"/>
</dbReference>
<protein>
    <recommendedName>
        <fullName evidence="5">3-oxoacyl-[acyl-carrier protein] reductase</fullName>
    </recommendedName>
</protein>
<keyword evidence="2" id="KW-0560">Oxidoreductase</keyword>
<dbReference type="PANTHER" id="PTHR24321">
    <property type="entry name" value="DEHYDROGENASES, SHORT CHAIN"/>
    <property type="match status" value="1"/>
</dbReference>
<evidence type="ECO:0000256" key="2">
    <source>
        <dbReference type="ARBA" id="ARBA00023002"/>
    </source>
</evidence>
<name>W9YCI4_9EURO</name>
<evidence type="ECO:0000313" key="4">
    <source>
        <dbReference type="Proteomes" id="UP000019478"/>
    </source>
</evidence>
<dbReference type="GeneID" id="19172423"/>
<evidence type="ECO:0000256" key="1">
    <source>
        <dbReference type="ARBA" id="ARBA00006484"/>
    </source>
</evidence>
<dbReference type="STRING" id="1182542.W9YCI4"/>
<dbReference type="AlphaFoldDB" id="W9YCI4"/>
<dbReference type="SUPFAM" id="SSF51735">
    <property type="entry name" value="NAD(P)-binding Rossmann-fold domains"/>
    <property type="match status" value="1"/>
</dbReference>
<evidence type="ECO:0008006" key="5">
    <source>
        <dbReference type="Google" id="ProtNLM"/>
    </source>
</evidence>
<proteinExistence type="inferred from homology"/>
<dbReference type="OrthoDB" id="10253736at2759"/>
<dbReference type="PRINTS" id="PR00081">
    <property type="entry name" value="GDHRDH"/>
</dbReference>
<dbReference type="Pfam" id="PF13561">
    <property type="entry name" value="adh_short_C2"/>
    <property type="match status" value="1"/>
</dbReference>
<reference evidence="3 4" key="1">
    <citation type="submission" date="2013-03" db="EMBL/GenBank/DDBJ databases">
        <title>The Genome Sequence of Capronia epimyces CBS 606.96.</title>
        <authorList>
            <consortium name="The Broad Institute Genomics Platform"/>
            <person name="Cuomo C."/>
            <person name="de Hoog S."/>
            <person name="Gorbushina A."/>
            <person name="Walker B."/>
            <person name="Young S.K."/>
            <person name="Zeng Q."/>
            <person name="Gargeya S."/>
            <person name="Fitzgerald M."/>
            <person name="Haas B."/>
            <person name="Abouelleil A."/>
            <person name="Allen A.W."/>
            <person name="Alvarado L."/>
            <person name="Arachchi H.M."/>
            <person name="Berlin A.M."/>
            <person name="Chapman S.B."/>
            <person name="Gainer-Dewar J."/>
            <person name="Goldberg J."/>
            <person name="Griggs A."/>
            <person name="Gujja S."/>
            <person name="Hansen M."/>
            <person name="Howarth C."/>
            <person name="Imamovic A."/>
            <person name="Ireland A."/>
            <person name="Larimer J."/>
            <person name="McCowan C."/>
            <person name="Murphy C."/>
            <person name="Pearson M."/>
            <person name="Poon T.W."/>
            <person name="Priest M."/>
            <person name="Roberts A."/>
            <person name="Saif S."/>
            <person name="Shea T."/>
            <person name="Sisk P."/>
            <person name="Sykes S."/>
            <person name="Wortman J."/>
            <person name="Nusbaum C."/>
            <person name="Birren B."/>
        </authorList>
    </citation>
    <scope>NUCLEOTIDE SEQUENCE [LARGE SCALE GENOMIC DNA]</scope>
    <source>
        <strain evidence="3 4">CBS 606.96</strain>
    </source>
</reference>
<dbReference type="CDD" id="cd05233">
    <property type="entry name" value="SDR_c"/>
    <property type="match status" value="1"/>
</dbReference>
<accession>W9YCI4</accession>
<dbReference type="PANTHER" id="PTHR24321:SF8">
    <property type="entry name" value="ESTRADIOL 17-BETA-DEHYDROGENASE 8-RELATED"/>
    <property type="match status" value="1"/>
</dbReference>